<dbReference type="Proteomes" id="UP000005262">
    <property type="component" value="Chromosome"/>
</dbReference>
<proteinExistence type="predicted"/>
<dbReference type="InterPro" id="IPR040506">
    <property type="entry name" value="RACo_linker"/>
</dbReference>
<organism evidence="2 3">
    <name type="scientific">Desulfosporosinus meridiei (strain ATCC BAA-275 / DSM 13257 / KCTC 12902 / NCIMB 13706 / S10)</name>
    <dbReference type="NCBI Taxonomy" id="768704"/>
    <lineage>
        <taxon>Bacteria</taxon>
        <taxon>Bacillati</taxon>
        <taxon>Bacillota</taxon>
        <taxon>Clostridia</taxon>
        <taxon>Eubacteriales</taxon>
        <taxon>Desulfitobacteriaceae</taxon>
        <taxon>Desulfosporosinus</taxon>
    </lineage>
</organism>
<dbReference type="Gene3D" id="3.10.20.880">
    <property type="match status" value="1"/>
</dbReference>
<name>J7ITV5_DESMD</name>
<dbReference type="RefSeq" id="WP_014902518.1">
    <property type="nucleotide sequence ID" value="NC_018515.1"/>
</dbReference>
<evidence type="ECO:0000313" key="3">
    <source>
        <dbReference type="Proteomes" id="UP000005262"/>
    </source>
</evidence>
<dbReference type="Gene3D" id="3.10.20.30">
    <property type="match status" value="1"/>
</dbReference>
<dbReference type="InterPro" id="IPR052911">
    <property type="entry name" value="Corrinoid_activation_enz"/>
</dbReference>
<dbReference type="InterPro" id="IPR027980">
    <property type="entry name" value="RACo_C"/>
</dbReference>
<dbReference type="InterPro" id="IPR042259">
    <property type="entry name" value="Raco-like_middle_sf"/>
</dbReference>
<reference evidence="2 3" key="1">
    <citation type="journal article" date="2012" name="J. Bacteriol.">
        <title>Complete genome sequences of Desulfosporosinus orientis DSM765T, Desulfosporosinus youngiae DSM17734T, Desulfosporosinus meridiei DSM13257T, and Desulfosporosinus acidiphilus DSM22704T.</title>
        <authorList>
            <person name="Pester M."/>
            <person name="Brambilla E."/>
            <person name="Alazard D."/>
            <person name="Rattei T."/>
            <person name="Weinmaier T."/>
            <person name="Han J."/>
            <person name="Lucas S."/>
            <person name="Lapidus A."/>
            <person name="Cheng J.F."/>
            <person name="Goodwin L."/>
            <person name="Pitluck S."/>
            <person name="Peters L."/>
            <person name="Ovchinnikova G."/>
            <person name="Teshima H."/>
            <person name="Detter J.C."/>
            <person name="Han C.S."/>
            <person name="Tapia R."/>
            <person name="Land M.L."/>
            <person name="Hauser L."/>
            <person name="Kyrpides N.C."/>
            <person name="Ivanova N.N."/>
            <person name="Pagani I."/>
            <person name="Huntmann M."/>
            <person name="Wei C.L."/>
            <person name="Davenport K.W."/>
            <person name="Daligault H."/>
            <person name="Chain P.S."/>
            <person name="Chen A."/>
            <person name="Mavromatis K."/>
            <person name="Markowitz V."/>
            <person name="Szeto E."/>
            <person name="Mikhailova N."/>
            <person name="Pati A."/>
            <person name="Wagner M."/>
            <person name="Woyke T."/>
            <person name="Ollivier B."/>
            <person name="Klenk H.P."/>
            <person name="Spring S."/>
            <person name="Loy A."/>
        </authorList>
    </citation>
    <scope>NUCLEOTIDE SEQUENCE [LARGE SCALE GENOMIC DNA]</scope>
    <source>
        <strain evidence="3">ATCC BAA-275 / DSM 13257 / NCIMB 13706 / S10</strain>
    </source>
</reference>
<feature type="domain" description="2Fe-2S ferredoxin-type" evidence="1">
    <location>
        <begin position="1"/>
        <end position="91"/>
    </location>
</feature>
<dbReference type="Pfam" id="PF17650">
    <property type="entry name" value="RACo_linker"/>
    <property type="match status" value="1"/>
</dbReference>
<accession>J7ITV5</accession>
<dbReference type="EMBL" id="CP003629">
    <property type="protein sequence ID" value="AFQ43599.1"/>
    <property type="molecule type" value="Genomic_DNA"/>
</dbReference>
<dbReference type="AlphaFoldDB" id="J7ITV5"/>
<dbReference type="eggNOG" id="COG2871">
    <property type="taxonomic scope" value="Bacteria"/>
</dbReference>
<dbReference type="PROSITE" id="PS51085">
    <property type="entry name" value="2FE2S_FER_2"/>
    <property type="match status" value="1"/>
</dbReference>
<evidence type="ECO:0000259" key="1">
    <source>
        <dbReference type="PROSITE" id="PS51085"/>
    </source>
</evidence>
<dbReference type="InterPro" id="IPR041414">
    <property type="entry name" value="Raco-like_middle"/>
</dbReference>
<dbReference type="eggNOG" id="COG3894">
    <property type="taxonomic scope" value="Bacteria"/>
</dbReference>
<evidence type="ECO:0000313" key="2">
    <source>
        <dbReference type="EMBL" id="AFQ43599.1"/>
    </source>
</evidence>
<dbReference type="InterPro" id="IPR036010">
    <property type="entry name" value="2Fe-2S_ferredoxin-like_sf"/>
</dbReference>
<protein>
    <submittedName>
        <fullName evidence="2">Putative metal-binding protein</fullName>
    </submittedName>
</protein>
<reference evidence="3" key="2">
    <citation type="submission" date="2012-08" db="EMBL/GenBank/DDBJ databases">
        <title>Finished genome of Desulfosporosinus meridiei DSM 13257.</title>
        <authorList>
            <person name="Huntemann M."/>
            <person name="Wei C.-L."/>
            <person name="Han J."/>
            <person name="Detter J.C."/>
            <person name="Han C."/>
            <person name="Davenport K."/>
            <person name="Daligault H."/>
            <person name="Erkkila T."/>
            <person name="Gu W."/>
            <person name="Munk A.C.C."/>
            <person name="Teshima H."/>
            <person name="Xu Y."/>
            <person name="Chain P."/>
            <person name="Tapia R."/>
            <person name="Chen A."/>
            <person name="Krypides N."/>
            <person name="Mavromatis K."/>
            <person name="Markowitz V."/>
            <person name="Szeto E."/>
            <person name="Ivanova N."/>
            <person name="Mikhailova N."/>
            <person name="Ovchinnikova G."/>
            <person name="Pagani I."/>
            <person name="Pati A."/>
            <person name="Goodwin L."/>
            <person name="Peters L."/>
            <person name="Pitluck S."/>
            <person name="Woyke T."/>
            <person name="Pester M."/>
            <person name="Spring S."/>
            <person name="Ollivier B."/>
            <person name="Rattei T."/>
            <person name="Klenk H.-P."/>
            <person name="Wagner M."/>
            <person name="Loy A."/>
        </authorList>
    </citation>
    <scope>NUCLEOTIDE SEQUENCE [LARGE SCALE GENOMIC DNA]</scope>
    <source>
        <strain evidence="3">ATCC BAA-275 / DSM 13257 / NCIMB 13706 / S10</strain>
    </source>
</reference>
<dbReference type="CDD" id="cd00207">
    <property type="entry name" value="fer2"/>
    <property type="match status" value="1"/>
</dbReference>
<dbReference type="Pfam" id="PF17651">
    <property type="entry name" value="Raco_middle"/>
    <property type="match status" value="1"/>
</dbReference>
<dbReference type="KEGG" id="dmi:Desmer_1622"/>
<dbReference type="Gene3D" id="3.30.420.480">
    <property type="entry name" value="Domain of unknown function (DUF4445)"/>
    <property type="match status" value="1"/>
</dbReference>
<dbReference type="Pfam" id="PF00111">
    <property type="entry name" value="Fer2"/>
    <property type="match status" value="1"/>
</dbReference>
<dbReference type="SUPFAM" id="SSF54292">
    <property type="entry name" value="2Fe-2S ferredoxin-like"/>
    <property type="match status" value="1"/>
</dbReference>
<sequence length="610" mass="66146">MEIKILPNRVIQTENNETLMGALIRHQLPVENVCNGQGTCGKCKVRMLGNLPEPSVQDLKHLNEVEIQAGFRLACTVVPEEGMVIELNFVESQDRKESALLGLKLNAVDSRAEKICLTIDKPSLQDERGDWDRVVDALSAVTGRSYTYPSLHVLRKVSEVLRLEQYILTVTLFENEILEIEPGDTSKRLYGVAVDIGTTSVGVALYDLITGNLMKVVSIENEQTAYGADVISRISFAKESKENALALQGAVKRTINHLLKEIESKVDIHKDEIVKMAIVGNTTMHHLLLGLEVSHLAVSPFVSVCNRPLDLTAHELGLEINTRGKIFLLPNIGSFVGGDTVGAIVGAPEVLEQGNHLLIDLGTNCELFLKTDKIMMACSTAAGPAFEGAGIAYGMRAKQGAIEGVSITESGVHCEVIGGQEPIGICGSGLIEAIDEMKRAGVINKQGKIAVPETADNLSEELRNRIRPAEKAREFILAYGTGQRSDVTISQKDVGELQLAKGAVCAGIKTLVEMAGISVQDLDSVILSGTFATYLKAENILNIGLVPDIPPEKIKMVGNAAHVGAIRTLLNHQEMMMTEELYKKIGHIELGGSATFSNYFMNSLYLEKLS</sequence>
<dbReference type="STRING" id="768704.Desmer_1622"/>
<dbReference type="InterPro" id="IPR001041">
    <property type="entry name" value="2Fe-2S_ferredoxin-type"/>
</dbReference>
<dbReference type="HOGENOM" id="CLU_019091_0_0_9"/>
<dbReference type="GO" id="GO:0051536">
    <property type="term" value="F:iron-sulfur cluster binding"/>
    <property type="evidence" value="ECO:0007669"/>
    <property type="project" value="InterPro"/>
</dbReference>
<dbReference type="OrthoDB" id="9810588at2"/>
<gene>
    <name evidence="2" type="ordered locus">Desmer_1622</name>
</gene>
<dbReference type="InterPro" id="IPR012675">
    <property type="entry name" value="Beta-grasp_dom_sf"/>
</dbReference>
<keyword evidence="3" id="KW-1185">Reference proteome</keyword>
<dbReference type="PANTHER" id="PTHR42895">
    <property type="entry name" value="IRON-SULFUR CLUSTER-BINDING PROTEIN-RELATED"/>
    <property type="match status" value="1"/>
</dbReference>
<dbReference type="PANTHER" id="PTHR42895:SF1">
    <property type="entry name" value="IRON-SULFUR CLUSTER PROTEIN"/>
    <property type="match status" value="1"/>
</dbReference>
<dbReference type="Pfam" id="PF14574">
    <property type="entry name" value="RACo_C_ter"/>
    <property type="match status" value="1"/>
</dbReference>